<accession>A0A545UC30</accession>
<comment type="caution">
    <text evidence="7">The sequence shown here is derived from an EMBL/GenBank/DDBJ whole genome shotgun (WGS) entry which is preliminary data.</text>
</comment>
<dbReference type="Gene3D" id="1.10.10.10">
    <property type="entry name" value="Winged helix-like DNA-binding domain superfamily/Winged helix DNA-binding domain"/>
    <property type="match status" value="1"/>
</dbReference>
<dbReference type="AlphaFoldDB" id="A0A545UC30"/>
<dbReference type="InterPro" id="IPR039425">
    <property type="entry name" value="RNA_pol_sigma-70-like"/>
</dbReference>
<dbReference type="InterPro" id="IPR014284">
    <property type="entry name" value="RNA_pol_sigma-70_dom"/>
</dbReference>
<keyword evidence="3" id="KW-0731">Sigma factor</keyword>
<dbReference type="SUPFAM" id="SSF88946">
    <property type="entry name" value="Sigma2 domain of RNA polymerase sigma factors"/>
    <property type="match status" value="1"/>
</dbReference>
<evidence type="ECO:0000256" key="2">
    <source>
        <dbReference type="ARBA" id="ARBA00023015"/>
    </source>
</evidence>
<keyword evidence="8" id="KW-1185">Reference proteome</keyword>
<dbReference type="PANTHER" id="PTHR43133:SF63">
    <property type="entry name" value="RNA POLYMERASE SIGMA FACTOR FECI-RELATED"/>
    <property type="match status" value="1"/>
</dbReference>
<dbReference type="OrthoDB" id="9797134at2"/>
<evidence type="ECO:0000256" key="3">
    <source>
        <dbReference type="ARBA" id="ARBA00023082"/>
    </source>
</evidence>
<dbReference type="GO" id="GO:0016987">
    <property type="term" value="F:sigma factor activity"/>
    <property type="evidence" value="ECO:0007669"/>
    <property type="project" value="UniProtKB-KW"/>
</dbReference>
<dbReference type="GO" id="GO:0003677">
    <property type="term" value="F:DNA binding"/>
    <property type="evidence" value="ECO:0007669"/>
    <property type="project" value="InterPro"/>
</dbReference>
<dbReference type="Pfam" id="PF08281">
    <property type="entry name" value="Sigma70_r4_2"/>
    <property type="match status" value="1"/>
</dbReference>
<protein>
    <submittedName>
        <fullName evidence="7">RNA polymerase sigma factor</fullName>
    </submittedName>
</protein>
<dbReference type="NCBIfam" id="TIGR02937">
    <property type="entry name" value="sigma70-ECF"/>
    <property type="match status" value="1"/>
</dbReference>
<dbReference type="PANTHER" id="PTHR43133">
    <property type="entry name" value="RNA POLYMERASE ECF-TYPE SIGMA FACTO"/>
    <property type="match status" value="1"/>
</dbReference>
<dbReference type="InterPro" id="IPR007627">
    <property type="entry name" value="RNA_pol_sigma70_r2"/>
</dbReference>
<dbReference type="GO" id="GO:0006352">
    <property type="term" value="P:DNA-templated transcription initiation"/>
    <property type="evidence" value="ECO:0007669"/>
    <property type="project" value="InterPro"/>
</dbReference>
<keyword evidence="2" id="KW-0805">Transcription regulation</keyword>
<dbReference type="Proteomes" id="UP000315439">
    <property type="component" value="Unassembled WGS sequence"/>
</dbReference>
<proteinExistence type="inferred from homology"/>
<dbReference type="InterPro" id="IPR013249">
    <property type="entry name" value="RNA_pol_sigma70_r4_t2"/>
</dbReference>
<sequence length="208" mass="23773">MIKNRSIIYGTLITVENFSSGQASRQKEGLQSNLQGLLRTLYNKHWKELCQYIAGKFGTPPDPEDVVQSAFERFSKLDQPEAVENPRAFLYKMSQNIVIDYHRAAKTRENHAQQVIFENSENNLDDNDPSNVLIVREKLTIVTKVIEQLPNTQRQLVILNRFHQISYAEISRRTGMSQTEIKRQVASALAMCSEAIEKQESAGKGFKQ</sequence>
<dbReference type="Gene3D" id="1.10.1740.10">
    <property type="match status" value="1"/>
</dbReference>
<dbReference type="RefSeq" id="WP_142894613.1">
    <property type="nucleotide sequence ID" value="NZ_ML660165.1"/>
</dbReference>
<evidence type="ECO:0000259" key="5">
    <source>
        <dbReference type="Pfam" id="PF04542"/>
    </source>
</evidence>
<reference evidence="7 8" key="1">
    <citation type="submission" date="2019-07" db="EMBL/GenBank/DDBJ databases">
        <title>Draft genome for Aliikangiella sp. M105.</title>
        <authorList>
            <person name="Wang G."/>
        </authorList>
    </citation>
    <scope>NUCLEOTIDE SEQUENCE [LARGE SCALE GENOMIC DNA]</scope>
    <source>
        <strain evidence="7 8">M105</strain>
    </source>
</reference>
<dbReference type="InterPro" id="IPR013325">
    <property type="entry name" value="RNA_pol_sigma_r2"/>
</dbReference>
<dbReference type="SUPFAM" id="SSF88659">
    <property type="entry name" value="Sigma3 and sigma4 domains of RNA polymerase sigma factors"/>
    <property type="match status" value="1"/>
</dbReference>
<dbReference type="InterPro" id="IPR036388">
    <property type="entry name" value="WH-like_DNA-bd_sf"/>
</dbReference>
<dbReference type="Pfam" id="PF04542">
    <property type="entry name" value="Sigma70_r2"/>
    <property type="match status" value="1"/>
</dbReference>
<feature type="domain" description="RNA polymerase sigma factor 70 region 4 type 2" evidence="6">
    <location>
        <begin position="142"/>
        <end position="192"/>
    </location>
</feature>
<evidence type="ECO:0000256" key="4">
    <source>
        <dbReference type="ARBA" id="ARBA00023163"/>
    </source>
</evidence>
<evidence type="ECO:0000256" key="1">
    <source>
        <dbReference type="ARBA" id="ARBA00010641"/>
    </source>
</evidence>
<feature type="domain" description="RNA polymerase sigma-70 region 2" evidence="5">
    <location>
        <begin position="41"/>
        <end position="106"/>
    </location>
</feature>
<organism evidence="7 8">
    <name type="scientific">Aliikangiella coralliicola</name>
    <dbReference type="NCBI Taxonomy" id="2592383"/>
    <lineage>
        <taxon>Bacteria</taxon>
        <taxon>Pseudomonadati</taxon>
        <taxon>Pseudomonadota</taxon>
        <taxon>Gammaproteobacteria</taxon>
        <taxon>Oceanospirillales</taxon>
        <taxon>Pleioneaceae</taxon>
        <taxon>Aliikangiella</taxon>
    </lineage>
</organism>
<dbReference type="InterPro" id="IPR013324">
    <property type="entry name" value="RNA_pol_sigma_r3/r4-like"/>
</dbReference>
<evidence type="ECO:0000313" key="8">
    <source>
        <dbReference type="Proteomes" id="UP000315439"/>
    </source>
</evidence>
<comment type="similarity">
    <text evidence="1">Belongs to the sigma-70 factor family. ECF subfamily.</text>
</comment>
<keyword evidence="4" id="KW-0804">Transcription</keyword>
<name>A0A545UC30_9GAMM</name>
<evidence type="ECO:0000259" key="6">
    <source>
        <dbReference type="Pfam" id="PF08281"/>
    </source>
</evidence>
<gene>
    <name evidence="7" type="ORF">FLL46_14575</name>
</gene>
<evidence type="ECO:0000313" key="7">
    <source>
        <dbReference type="EMBL" id="TQV87028.1"/>
    </source>
</evidence>
<dbReference type="EMBL" id="VIKS01000009">
    <property type="protein sequence ID" value="TQV87028.1"/>
    <property type="molecule type" value="Genomic_DNA"/>
</dbReference>